<sequence>MKWYKLMKDYKDFYKKGTKFFVLSESEFIGVKEFVLQTKKLEGKIIVSEKELNDYFKRINIFKREKRDS</sequence>
<reference evidence="1" key="1">
    <citation type="submission" date="2021-10" db="EMBL/GenBank/DDBJ databases">
        <authorList>
            <person name="Criscuolo A."/>
        </authorList>
    </citation>
    <scope>NUCLEOTIDE SEQUENCE</scope>
    <source>
        <strain evidence="1">CIP111885</strain>
    </source>
</reference>
<dbReference type="Proteomes" id="UP000789845">
    <property type="component" value="Unassembled WGS sequence"/>
</dbReference>
<name>A0A9C7G6L1_9BACI</name>
<dbReference type="EMBL" id="CAKJTG010000001">
    <property type="protein sequence ID" value="CAG9606515.1"/>
    <property type="molecule type" value="Genomic_DNA"/>
</dbReference>
<comment type="caution">
    <text evidence="1">The sequence shown here is derived from an EMBL/GenBank/DDBJ whole genome shotgun (WGS) entry which is preliminary data.</text>
</comment>
<accession>A0A9C7G6L1</accession>
<keyword evidence="2" id="KW-1185">Reference proteome</keyword>
<evidence type="ECO:0000313" key="1">
    <source>
        <dbReference type="EMBL" id="CAG9606515.1"/>
    </source>
</evidence>
<protein>
    <submittedName>
        <fullName evidence="1">Uncharacterized protein</fullName>
    </submittedName>
</protein>
<evidence type="ECO:0000313" key="2">
    <source>
        <dbReference type="Proteomes" id="UP000789845"/>
    </source>
</evidence>
<gene>
    <name evidence="1" type="ORF">NEOCIP111885_00203</name>
</gene>
<proteinExistence type="predicted"/>
<organism evidence="1 2">
    <name type="scientific">Pseudoneobacillus rhizosphaerae</name>
    <dbReference type="NCBI Taxonomy" id="2880968"/>
    <lineage>
        <taxon>Bacteria</taxon>
        <taxon>Bacillati</taxon>
        <taxon>Bacillota</taxon>
        <taxon>Bacilli</taxon>
        <taxon>Bacillales</taxon>
        <taxon>Bacillaceae</taxon>
        <taxon>Pseudoneobacillus</taxon>
    </lineage>
</organism>
<dbReference type="AlphaFoldDB" id="A0A9C7G6L1"/>
<dbReference type="RefSeq" id="WP_230494798.1">
    <property type="nucleotide sequence ID" value="NZ_CAKJTG010000001.1"/>
</dbReference>